<dbReference type="EMBL" id="CADCTO010000286">
    <property type="protein sequence ID" value="CAA9256797.1"/>
    <property type="molecule type" value="Genomic_DNA"/>
</dbReference>
<keyword evidence="7 8" id="KW-0472">Membrane</keyword>
<evidence type="ECO:0000256" key="6">
    <source>
        <dbReference type="ARBA" id="ARBA00022989"/>
    </source>
</evidence>
<name>A0A6J4IQ56_9BACT</name>
<evidence type="ECO:0000256" key="8">
    <source>
        <dbReference type="SAM" id="Phobius"/>
    </source>
</evidence>
<feature type="transmembrane region" description="Helical" evidence="8">
    <location>
        <begin position="53"/>
        <end position="72"/>
    </location>
</feature>
<keyword evidence="3" id="KW-0813">Transport</keyword>
<dbReference type="GO" id="GO:0005886">
    <property type="term" value="C:plasma membrane"/>
    <property type="evidence" value="ECO:0007669"/>
    <property type="project" value="UniProtKB-SubCell"/>
</dbReference>
<feature type="transmembrane region" description="Helical" evidence="8">
    <location>
        <begin position="183"/>
        <end position="206"/>
    </location>
</feature>
<organism evidence="9">
    <name type="scientific">uncultured Armatimonadetes bacterium</name>
    <dbReference type="NCBI Taxonomy" id="157466"/>
    <lineage>
        <taxon>Bacteria</taxon>
        <taxon>Bacillati</taxon>
        <taxon>Armatimonadota</taxon>
        <taxon>environmental samples</taxon>
    </lineage>
</organism>
<feature type="transmembrane region" description="Helical" evidence="8">
    <location>
        <begin position="301"/>
        <end position="318"/>
    </location>
</feature>
<feature type="transmembrane region" description="Helical" evidence="8">
    <location>
        <begin position="78"/>
        <end position="95"/>
    </location>
</feature>
<dbReference type="InterPro" id="IPR002549">
    <property type="entry name" value="AI-2E-like"/>
</dbReference>
<evidence type="ECO:0000256" key="2">
    <source>
        <dbReference type="ARBA" id="ARBA00009773"/>
    </source>
</evidence>
<protein>
    <recommendedName>
        <fullName evidence="10">AI-2E family transporter</fullName>
    </recommendedName>
</protein>
<evidence type="ECO:0000313" key="9">
    <source>
        <dbReference type="EMBL" id="CAA9256797.1"/>
    </source>
</evidence>
<evidence type="ECO:0000256" key="4">
    <source>
        <dbReference type="ARBA" id="ARBA00022475"/>
    </source>
</evidence>
<evidence type="ECO:0000256" key="1">
    <source>
        <dbReference type="ARBA" id="ARBA00004651"/>
    </source>
</evidence>
<evidence type="ECO:0000256" key="7">
    <source>
        <dbReference type="ARBA" id="ARBA00023136"/>
    </source>
</evidence>
<sequence length="389" mass="40251">MSRENIPTRTELPPAGDSTTTRLRVSVAGMPAAAAAAPEVGLSPATIEQAGRALFVLWLKIAATLVLAKLLIVVWPVLIQVILSLMLVAAFNPVVRRLQNRLSRGKAITAVVGASVAVITGLLVLMIPPLLGQGRRLLKELPGHLAKVEALARQYGFPVRLHDSRLDVSAGAAAGGGADAVALLAPVVAGMAAVLTVAVLTAYLLIDGPRVAAGLLALLPRERRLPVRQMFGEIGARVGDYVRGQLITSALAGASTYALLLVCGVPEALPLAFLMAVADVIPLVGPLIGMTPAVLLALTRGLPTALAVLGGLVVYHLIESYVLVPRIYGKTMRLAPSVIVIATLIGAALMGVLGALLALPAAAAVPVVWRYLQQLHGPDDEPDAAPALP</sequence>
<proteinExistence type="inferred from homology"/>
<dbReference type="GO" id="GO:0055085">
    <property type="term" value="P:transmembrane transport"/>
    <property type="evidence" value="ECO:0007669"/>
    <property type="project" value="TreeGrafter"/>
</dbReference>
<accession>A0A6J4IQ56</accession>
<keyword evidence="5 8" id="KW-0812">Transmembrane</keyword>
<feature type="transmembrane region" description="Helical" evidence="8">
    <location>
        <begin position="268"/>
        <end position="289"/>
    </location>
</feature>
<keyword evidence="4" id="KW-1003">Cell membrane</keyword>
<dbReference type="PANTHER" id="PTHR21716">
    <property type="entry name" value="TRANSMEMBRANE PROTEIN"/>
    <property type="match status" value="1"/>
</dbReference>
<comment type="similarity">
    <text evidence="2">Belongs to the autoinducer-2 exporter (AI-2E) (TC 2.A.86) family.</text>
</comment>
<reference evidence="9" key="1">
    <citation type="submission" date="2020-02" db="EMBL/GenBank/DDBJ databases">
        <authorList>
            <person name="Meier V. D."/>
        </authorList>
    </citation>
    <scope>NUCLEOTIDE SEQUENCE</scope>
    <source>
        <strain evidence="9">AVDCRST_MAG63</strain>
    </source>
</reference>
<evidence type="ECO:0008006" key="10">
    <source>
        <dbReference type="Google" id="ProtNLM"/>
    </source>
</evidence>
<dbReference type="PANTHER" id="PTHR21716:SF53">
    <property type="entry name" value="PERMEASE PERM-RELATED"/>
    <property type="match status" value="1"/>
</dbReference>
<keyword evidence="6 8" id="KW-1133">Transmembrane helix</keyword>
<gene>
    <name evidence="9" type="ORF">AVDCRST_MAG63-2211</name>
</gene>
<comment type="subcellular location">
    <subcellularLocation>
        <location evidence="1">Cell membrane</location>
        <topology evidence="1">Multi-pass membrane protein</topology>
    </subcellularLocation>
</comment>
<evidence type="ECO:0000256" key="5">
    <source>
        <dbReference type="ARBA" id="ARBA00022692"/>
    </source>
</evidence>
<dbReference type="Pfam" id="PF01594">
    <property type="entry name" value="AI-2E_transport"/>
    <property type="match status" value="1"/>
</dbReference>
<evidence type="ECO:0000256" key="3">
    <source>
        <dbReference type="ARBA" id="ARBA00022448"/>
    </source>
</evidence>
<feature type="transmembrane region" description="Helical" evidence="8">
    <location>
        <begin position="107"/>
        <end position="131"/>
    </location>
</feature>
<dbReference type="AlphaFoldDB" id="A0A6J4IQ56"/>
<feature type="transmembrane region" description="Helical" evidence="8">
    <location>
        <begin position="338"/>
        <end position="369"/>
    </location>
</feature>